<evidence type="ECO:0000313" key="1">
    <source>
        <dbReference type="EMBL" id="KAK1935581.1"/>
    </source>
</evidence>
<dbReference type="AlphaFoldDB" id="A0AAD9GC12"/>
<name>A0AAD9GC12_9STRA</name>
<dbReference type="EMBL" id="JASMQC010000022">
    <property type="protein sequence ID" value="KAK1935581.1"/>
    <property type="molecule type" value="Genomic_DNA"/>
</dbReference>
<evidence type="ECO:0008006" key="3">
    <source>
        <dbReference type="Google" id="ProtNLM"/>
    </source>
</evidence>
<keyword evidence="2" id="KW-1185">Reference proteome</keyword>
<dbReference type="Proteomes" id="UP001259832">
    <property type="component" value="Unassembled WGS sequence"/>
</dbReference>
<gene>
    <name evidence="1" type="ORF">P3T76_010276</name>
</gene>
<organism evidence="1 2">
    <name type="scientific">Phytophthora citrophthora</name>
    <dbReference type="NCBI Taxonomy" id="4793"/>
    <lineage>
        <taxon>Eukaryota</taxon>
        <taxon>Sar</taxon>
        <taxon>Stramenopiles</taxon>
        <taxon>Oomycota</taxon>
        <taxon>Peronosporomycetes</taxon>
        <taxon>Peronosporales</taxon>
        <taxon>Peronosporaceae</taxon>
        <taxon>Phytophthora</taxon>
    </lineage>
</organism>
<sequence>METSLTQEKRTRRVHGVPVEASDQEVFQELELGVDSVYHEAARVFFQADTGDGTCLGVFGEKTLPFDVHTTAEAAWRCLAHAFQHDKYHFSYSRERRKNDTAEVTHDDTVCESFGVEIKAPERMAEFRIKQVFRRYREADRIVIAWRSYIDPAEFKGQTLQGFRFQEKGSCVIRSPTKLHASTNEFTLLRIWHVITPETLATNGTSSQFVQDLTDFVLGGSSSASTVQMIENMLIEQSRRNAQCAV</sequence>
<reference evidence="1" key="1">
    <citation type="submission" date="2023-08" db="EMBL/GenBank/DDBJ databases">
        <title>Reference Genome Resource for the Citrus Pathogen Phytophthora citrophthora.</title>
        <authorList>
            <person name="Moller H."/>
            <person name="Coetzee B."/>
            <person name="Rose L.J."/>
            <person name="Van Niekerk J.M."/>
        </authorList>
    </citation>
    <scope>NUCLEOTIDE SEQUENCE</scope>
    <source>
        <strain evidence="1">STE-U-9442</strain>
    </source>
</reference>
<dbReference type="PANTHER" id="PTHR35796:SF3">
    <property type="entry name" value="BHLH DOMAIN-CONTAINING PROTEIN"/>
    <property type="match status" value="1"/>
</dbReference>
<comment type="caution">
    <text evidence="1">The sequence shown here is derived from an EMBL/GenBank/DDBJ whole genome shotgun (WGS) entry which is preliminary data.</text>
</comment>
<proteinExistence type="predicted"/>
<evidence type="ECO:0000313" key="2">
    <source>
        <dbReference type="Proteomes" id="UP001259832"/>
    </source>
</evidence>
<dbReference type="PANTHER" id="PTHR35796">
    <property type="entry name" value="HYPOTHETICAL CYTOSOLIC PROTEIN"/>
    <property type="match status" value="1"/>
</dbReference>
<protein>
    <recommendedName>
        <fullName evidence="3">M96 mating-specific protein family</fullName>
    </recommendedName>
</protein>
<accession>A0AAD9GC12</accession>